<organism evidence="2 3">
    <name type="scientific">Saccoglossus kowalevskii</name>
    <name type="common">Acorn worm</name>
    <dbReference type="NCBI Taxonomy" id="10224"/>
    <lineage>
        <taxon>Eukaryota</taxon>
        <taxon>Metazoa</taxon>
        <taxon>Hemichordata</taxon>
        <taxon>Enteropneusta</taxon>
        <taxon>Harrimaniidae</taxon>
        <taxon>Saccoglossus</taxon>
    </lineage>
</organism>
<proteinExistence type="predicted"/>
<evidence type="ECO:0000313" key="3">
    <source>
        <dbReference type="RefSeq" id="XP_006824997.1"/>
    </source>
</evidence>
<dbReference type="RefSeq" id="XP_006824997.1">
    <property type="nucleotide sequence ID" value="XM_006824934.1"/>
</dbReference>
<dbReference type="Proteomes" id="UP000694865">
    <property type="component" value="Unplaced"/>
</dbReference>
<feature type="compositionally biased region" description="Basic and acidic residues" evidence="1">
    <location>
        <begin position="103"/>
        <end position="112"/>
    </location>
</feature>
<dbReference type="Pfam" id="PF08559">
    <property type="entry name" value="Cut8"/>
    <property type="match status" value="1"/>
</dbReference>
<dbReference type="GeneID" id="100378891"/>
<gene>
    <name evidence="3" type="primary">LOC100378891</name>
</gene>
<dbReference type="Gene3D" id="1.20.58.1590">
    <property type="entry name" value="Tethering factor for nuclear proteasome Cut8/Sts1"/>
    <property type="match status" value="1"/>
</dbReference>
<protein>
    <submittedName>
        <fullName evidence="3">Uncharacterized protein LOC100378891</fullName>
    </submittedName>
</protein>
<sequence>MNRRVLGSLGAGTRTMQPHMISNTATSMMPSDPFLTPPHHATPRESQRDLLIREYGKLKSRLNLTKAEYQLHRNNIGYHSTDVNEEDDHSDLVVGVFETPPKTPKESNEKRKCQTSGGQDTPTSSKPKAKKQRVQRTVQPVSISTQICGLTKEQLINVVTSLSDNHPELEEV</sequence>
<name>A0ABM0MYA6_SACKO</name>
<feature type="compositionally biased region" description="Polar residues" evidence="1">
    <location>
        <begin position="114"/>
        <end position="126"/>
    </location>
</feature>
<evidence type="ECO:0000256" key="1">
    <source>
        <dbReference type="SAM" id="MobiDB-lite"/>
    </source>
</evidence>
<keyword evidence="2" id="KW-1185">Reference proteome</keyword>
<evidence type="ECO:0000313" key="2">
    <source>
        <dbReference type="Proteomes" id="UP000694865"/>
    </source>
</evidence>
<dbReference type="InterPro" id="IPR013868">
    <property type="entry name" value="Cut8/Sts1_fam"/>
</dbReference>
<dbReference type="InterPro" id="IPR038422">
    <property type="entry name" value="Cut8/Sts1_sf"/>
</dbReference>
<feature type="region of interest" description="Disordered" evidence="1">
    <location>
        <begin position="80"/>
        <end position="139"/>
    </location>
</feature>
<reference evidence="3" key="1">
    <citation type="submission" date="2025-08" db="UniProtKB">
        <authorList>
            <consortium name="RefSeq"/>
        </authorList>
    </citation>
    <scope>IDENTIFICATION</scope>
    <source>
        <tissue evidence="3">Testes</tissue>
    </source>
</reference>
<accession>A0ABM0MYA6</accession>